<feature type="repeat" description="WD" evidence="3">
    <location>
        <begin position="994"/>
        <end position="1034"/>
    </location>
</feature>
<dbReference type="Pfam" id="PF05729">
    <property type="entry name" value="NACHT"/>
    <property type="match status" value="1"/>
</dbReference>
<dbReference type="Gene3D" id="3.40.50.300">
    <property type="entry name" value="P-loop containing nucleotide triphosphate hydrolases"/>
    <property type="match status" value="1"/>
</dbReference>
<comment type="caution">
    <text evidence="5">The sequence shown here is derived from an EMBL/GenBank/DDBJ whole genome shotgun (WGS) entry which is preliminary data.</text>
</comment>
<dbReference type="InterPro" id="IPR001646">
    <property type="entry name" value="5peptide_repeat"/>
</dbReference>
<feature type="repeat" description="WD" evidence="3">
    <location>
        <begin position="1158"/>
        <end position="1181"/>
    </location>
</feature>
<dbReference type="PANTHER" id="PTHR19848:SF8">
    <property type="entry name" value="F-BOX AND WD REPEAT DOMAIN CONTAINING 7"/>
    <property type="match status" value="1"/>
</dbReference>
<evidence type="ECO:0000256" key="2">
    <source>
        <dbReference type="ARBA" id="ARBA00022737"/>
    </source>
</evidence>
<dbReference type="SUPFAM" id="SSF52540">
    <property type="entry name" value="P-loop containing nucleoside triphosphate hydrolases"/>
    <property type="match status" value="1"/>
</dbReference>
<dbReference type="SUPFAM" id="SSF50978">
    <property type="entry name" value="WD40 repeat-like"/>
    <property type="match status" value="1"/>
</dbReference>
<dbReference type="PROSITE" id="PS50082">
    <property type="entry name" value="WD_REPEATS_2"/>
    <property type="match status" value="12"/>
</dbReference>
<dbReference type="Pfam" id="PF00400">
    <property type="entry name" value="WD40"/>
    <property type="match status" value="11"/>
</dbReference>
<dbReference type="Gene3D" id="2.160.20.80">
    <property type="entry name" value="E3 ubiquitin-protein ligase SopA"/>
    <property type="match status" value="1"/>
</dbReference>
<feature type="repeat" description="WD" evidence="3">
    <location>
        <begin position="953"/>
        <end position="993"/>
    </location>
</feature>
<feature type="domain" description="NACHT" evidence="4">
    <location>
        <begin position="360"/>
        <end position="492"/>
    </location>
</feature>
<dbReference type="InterPro" id="IPR054737">
    <property type="entry name" value="NNH6"/>
</dbReference>
<dbReference type="Pfam" id="PF12894">
    <property type="entry name" value="ANAPC4_WD40"/>
    <property type="match status" value="1"/>
</dbReference>
<dbReference type="PROSITE" id="PS50294">
    <property type="entry name" value="WD_REPEATS_REGION"/>
    <property type="match status" value="9"/>
</dbReference>
<feature type="repeat" description="WD" evidence="3">
    <location>
        <begin position="1077"/>
        <end position="1103"/>
    </location>
</feature>
<dbReference type="InterPro" id="IPR015943">
    <property type="entry name" value="WD40/YVTN_repeat-like_dom_sf"/>
</dbReference>
<dbReference type="Gene3D" id="2.130.10.10">
    <property type="entry name" value="YVTN repeat-like/Quinoprotein amine dehydrogenase"/>
    <property type="match status" value="6"/>
</dbReference>
<dbReference type="PROSITE" id="PS50837">
    <property type="entry name" value="NACHT"/>
    <property type="match status" value="1"/>
</dbReference>
<evidence type="ECO:0000313" key="5">
    <source>
        <dbReference type="EMBL" id="GAA1515235.1"/>
    </source>
</evidence>
<feature type="repeat" description="WD" evidence="3">
    <location>
        <begin position="1364"/>
        <end position="1387"/>
    </location>
</feature>
<reference evidence="5 6" key="1">
    <citation type="journal article" date="2019" name="Int. J. Syst. Evol. Microbiol.">
        <title>The Global Catalogue of Microorganisms (GCM) 10K type strain sequencing project: providing services to taxonomists for standard genome sequencing and annotation.</title>
        <authorList>
            <consortium name="The Broad Institute Genomics Platform"/>
            <consortium name="The Broad Institute Genome Sequencing Center for Infectious Disease"/>
            <person name="Wu L."/>
            <person name="Ma J."/>
        </authorList>
    </citation>
    <scope>NUCLEOTIDE SEQUENCE [LARGE SCALE GENOMIC DNA]</scope>
    <source>
        <strain evidence="5 6">JCM 15933</strain>
    </source>
</reference>
<dbReference type="EMBL" id="BAAAQD010000005">
    <property type="protein sequence ID" value="GAA1515235.1"/>
    <property type="molecule type" value="Genomic_DNA"/>
</dbReference>
<dbReference type="CDD" id="cd00200">
    <property type="entry name" value="WD40"/>
    <property type="match status" value="2"/>
</dbReference>
<evidence type="ECO:0000313" key="6">
    <source>
        <dbReference type="Proteomes" id="UP001501470"/>
    </source>
</evidence>
<dbReference type="InterPro" id="IPR007111">
    <property type="entry name" value="NACHT_NTPase"/>
</dbReference>
<gene>
    <name evidence="5" type="ORF">GCM10009827_032550</name>
</gene>
<dbReference type="Proteomes" id="UP001501470">
    <property type="component" value="Unassembled WGS sequence"/>
</dbReference>
<dbReference type="InterPro" id="IPR001680">
    <property type="entry name" value="WD40_rpt"/>
</dbReference>
<dbReference type="InterPro" id="IPR027417">
    <property type="entry name" value="P-loop_NTPase"/>
</dbReference>
<feature type="repeat" description="WD" evidence="3">
    <location>
        <begin position="1446"/>
        <end position="1487"/>
    </location>
</feature>
<keyword evidence="2" id="KW-0677">Repeat</keyword>
<sequence>MTPLPPAEAVARVEALRAAGAVTELQAARLNVIVRLLDAGGRFLLRSALDEAEFPADQARGQDAFQDFRGRVNRAAETAGVDLQLELEPRKSPPERRHGWFAGGDLTDAGIVAFTGRAADDTGIAHPIAPEVTELGDSRRTRVYVSVAAADAGSRPTRQLVGLLRQHLQLDGERQWEVADPDSIGLGENLQDSRDRLCAQADVRVVLLSPSYLTDEANSAERHRVLDRPGRRVVFALTALPDATPTLGPLPRRGVRRREQPWAVLRGEQQRKQYIDALVDALHAEVRAQPAPALDATAELAEHTKRLTDRRGGNDSTVLVDAEVSETTFRESHLEAPDRGPALAAVNRLLEWAMAQDGPRLCALLGDVGLGKTTTAKLFARALLDQRSKGAPLPLLFDLRDVRAGDLSRAITLDTILDSMLEASRPAAVPRERLSADTVRRRLTQGDAVVIFDGLDEALVHLEPHDQRLFIRQLWRAVEGTTSTRMLVTCRTQYFRTIRDEVNFFTGDDRQGPQGKDYLALLMLPFGERQIRDYLAGNLDAEPDKVEAFLTLIGSVHDLTDLARRPMTLKLISDQVEFIETAKLKGRAVRAVDLYGEVVERWLARDSGKHTLLPDHKHLLMEAIAAEIWRSGRNSWTAGDVDDWLLDLLDQRPDLRRHYRDNVPDLWKTDFRTATFLSRDGDEFTFGHRSLFEYFLARHLFRALREVPATGPDPVAMPVPGPETLDFLGQCLAAATPPARAAALTGLAAIRDQYTPEASELAFAYALRAAEHGHPHQPLTRVQLPGANLAEWTIGNPGMSGHALSLAGADLRGADLRRARIHHTDLTGADLTDARLDSAELHDSSLSQADLDGVLIASALLRHCDIGDVDFTRTIRHRTQLLWCTPSPQPAEGLLVAPLPGEEHARITPWVTSMHTGTVNAVAWSPDGTRLATGGNDGVRVWNATTGEEHLQLTGHTDWVRSVAWTADGTRLATGGDNGVRVWNATTGQEHLQLAEHTGPVNAVAWSPDSTLLATGGDNGVRVWNATTGQEHLQLAEHTGPVNAVAWSPDSTLLATGGGTNGVRVWITMTGAEHLQLAGHTGWIRSVAWSPDGTRLTTGGTDGVRFWDTVTGTEHLQLARHTDSVDVVAWSSDGTRLAIARKYSVRVWNTVTGEHLQLARHTDSVNAVAWSPDGTRLATGSGSDVLICDAVTGAEHLQLAEHTDSVDVVAWSADGTRLATGGGSGVQVWNTVTGAEHLQLAGHTGWIRSVAWSPDGTLLAIGGGTNGVRVWNTMTGAEHLQLAGHTGWIRSVAWSPDGTLLATGNDNGMQVWNTVTGAEHLQLAGHTGWIRSVAWSPDGTLLATGGDNGVRVWNTMTGAEHLQLAGHTSSVNAVAWSPDGTHLITGSGRNVLIFDAVTGAEHLRLAGHTSSVNAVAWSPDGTRLATGGNDGVRVWNAVTGEAQLHISGHTDWVRSVAWSPDGAHLASGADDTTVRIWDATTGQADRFVVHGFDGSEMAVFDAVSGDLVGASSGAWRWIFWGPDGLPAETFGALPPLPTSHS</sequence>
<dbReference type="Pfam" id="PF22737">
    <property type="entry name" value="NNH6"/>
    <property type="match status" value="1"/>
</dbReference>
<dbReference type="RefSeq" id="WP_344502736.1">
    <property type="nucleotide sequence ID" value="NZ_BAAAQD010000005.1"/>
</dbReference>
<dbReference type="SMART" id="SM00320">
    <property type="entry name" value="WD40"/>
    <property type="match status" value="14"/>
</dbReference>
<evidence type="ECO:0000256" key="3">
    <source>
        <dbReference type="PROSITE-ProRule" id="PRU00221"/>
    </source>
</evidence>
<feature type="repeat" description="WD" evidence="3">
    <location>
        <begin position="1323"/>
        <end position="1363"/>
    </location>
</feature>
<feature type="repeat" description="WD" evidence="3">
    <location>
        <begin position="1282"/>
        <end position="1322"/>
    </location>
</feature>
<dbReference type="SUPFAM" id="SSF117289">
    <property type="entry name" value="Nucleoporin domain"/>
    <property type="match status" value="1"/>
</dbReference>
<dbReference type="InterPro" id="IPR024977">
    <property type="entry name" value="Apc4-like_WD40_dom"/>
</dbReference>
<dbReference type="PANTHER" id="PTHR19848">
    <property type="entry name" value="WD40 REPEAT PROTEIN"/>
    <property type="match status" value="1"/>
</dbReference>
<accession>A0ABN2ABW3</accession>
<evidence type="ECO:0000256" key="1">
    <source>
        <dbReference type="ARBA" id="ARBA00022574"/>
    </source>
</evidence>
<evidence type="ECO:0000259" key="4">
    <source>
        <dbReference type="PROSITE" id="PS50837"/>
    </source>
</evidence>
<dbReference type="SUPFAM" id="SSF141571">
    <property type="entry name" value="Pentapeptide repeat-like"/>
    <property type="match status" value="1"/>
</dbReference>
<feature type="repeat" description="WD" evidence="3">
    <location>
        <begin position="1240"/>
        <end position="1281"/>
    </location>
</feature>
<dbReference type="Pfam" id="PF00805">
    <property type="entry name" value="Pentapeptide"/>
    <property type="match status" value="1"/>
</dbReference>
<organism evidence="5 6">
    <name type="scientific">Dactylosporangium maewongense</name>
    <dbReference type="NCBI Taxonomy" id="634393"/>
    <lineage>
        <taxon>Bacteria</taxon>
        <taxon>Bacillati</taxon>
        <taxon>Actinomycetota</taxon>
        <taxon>Actinomycetes</taxon>
        <taxon>Micromonosporales</taxon>
        <taxon>Micromonosporaceae</taxon>
        <taxon>Dactylosporangium</taxon>
    </lineage>
</organism>
<feature type="repeat" description="WD" evidence="3">
    <location>
        <begin position="1035"/>
        <end position="1066"/>
    </location>
</feature>
<name>A0ABN2ABW3_9ACTN</name>
<protein>
    <submittedName>
        <fullName evidence="5">NACHT domain-containing protein</fullName>
    </submittedName>
</protein>
<dbReference type="InterPro" id="IPR019775">
    <property type="entry name" value="WD40_repeat_CS"/>
</dbReference>
<feature type="repeat" description="WD" evidence="3">
    <location>
        <begin position="912"/>
        <end position="938"/>
    </location>
</feature>
<dbReference type="PROSITE" id="PS00678">
    <property type="entry name" value="WD_REPEATS_1"/>
    <property type="match status" value="2"/>
</dbReference>
<keyword evidence="6" id="KW-1185">Reference proteome</keyword>
<dbReference type="SUPFAM" id="SSF63829">
    <property type="entry name" value="Calcium-dependent phosphotriesterase"/>
    <property type="match status" value="1"/>
</dbReference>
<proteinExistence type="predicted"/>
<dbReference type="InterPro" id="IPR036322">
    <property type="entry name" value="WD40_repeat_dom_sf"/>
</dbReference>
<keyword evidence="1 3" id="KW-0853">WD repeat</keyword>
<feature type="repeat" description="WD" evidence="3">
    <location>
        <begin position="1405"/>
        <end position="1431"/>
    </location>
</feature>